<sequence length="340" mass="37296">MHETIATQTLKTGESMQIERVLAPDAERAARILPFLGHKPGEYRAHLEAAFADACDELETRFYVGLLDGQIVGNIMTVEAGGVGILGHVHTREDHRRKGVCRAIMGRQMEDFRDRGGHALLLGTGYQSPAYWIYHSFGFRDLPGARPGVMRFLREDEPEFLERFFASGPCRVAPAGWKHWPLAALLAALPDLPCLRSLTLGAWGVALLEGPYCSFFHRWGADPRAGAAVLESQTGAVVGVATLVPEGRWPDALLLDVFFHPQVDPGDVAGLIGALPPLPGKVQCFAGPQDARKIMALEQAGFRREAILPEQFRQGDIWCDAWLYSRREDGGVAGAARHGR</sequence>
<gene>
    <name evidence="2" type="ORF">AVDCRST_MAG63-1079</name>
</gene>
<feature type="domain" description="N-acetyltransferase" evidence="1">
    <location>
        <begin position="16"/>
        <end position="155"/>
    </location>
</feature>
<name>A0A6J4HTT2_9BACT</name>
<dbReference type="CDD" id="cd04301">
    <property type="entry name" value="NAT_SF"/>
    <property type="match status" value="1"/>
</dbReference>
<protein>
    <recommendedName>
        <fullName evidence="1">N-acetyltransferase domain-containing protein</fullName>
    </recommendedName>
</protein>
<dbReference type="Gene3D" id="3.40.630.30">
    <property type="match status" value="1"/>
</dbReference>
<dbReference type="EMBL" id="CADCTO010000148">
    <property type="protein sequence ID" value="CAA9233664.1"/>
    <property type="molecule type" value="Genomic_DNA"/>
</dbReference>
<dbReference type="GO" id="GO:0016747">
    <property type="term" value="F:acyltransferase activity, transferring groups other than amino-acyl groups"/>
    <property type="evidence" value="ECO:0007669"/>
    <property type="project" value="InterPro"/>
</dbReference>
<accession>A0A6J4HTT2</accession>
<proteinExistence type="predicted"/>
<dbReference type="InterPro" id="IPR016181">
    <property type="entry name" value="Acyl_CoA_acyltransferase"/>
</dbReference>
<evidence type="ECO:0000313" key="2">
    <source>
        <dbReference type="EMBL" id="CAA9233664.1"/>
    </source>
</evidence>
<dbReference type="PROSITE" id="PS51186">
    <property type="entry name" value="GNAT"/>
    <property type="match status" value="1"/>
</dbReference>
<dbReference type="InterPro" id="IPR000182">
    <property type="entry name" value="GNAT_dom"/>
</dbReference>
<reference evidence="2" key="1">
    <citation type="submission" date="2020-02" db="EMBL/GenBank/DDBJ databases">
        <authorList>
            <person name="Meier V. D."/>
        </authorList>
    </citation>
    <scope>NUCLEOTIDE SEQUENCE</scope>
    <source>
        <strain evidence="2">AVDCRST_MAG63</strain>
    </source>
</reference>
<dbReference type="AlphaFoldDB" id="A0A6J4HTT2"/>
<organism evidence="2">
    <name type="scientific">uncultured Armatimonadetes bacterium</name>
    <dbReference type="NCBI Taxonomy" id="157466"/>
    <lineage>
        <taxon>Bacteria</taxon>
        <taxon>Bacillati</taxon>
        <taxon>Armatimonadota</taxon>
        <taxon>environmental samples</taxon>
    </lineage>
</organism>
<evidence type="ECO:0000259" key="1">
    <source>
        <dbReference type="PROSITE" id="PS51186"/>
    </source>
</evidence>
<dbReference type="Pfam" id="PF00583">
    <property type="entry name" value="Acetyltransf_1"/>
    <property type="match status" value="1"/>
</dbReference>
<dbReference type="SUPFAM" id="SSF55729">
    <property type="entry name" value="Acyl-CoA N-acyltransferases (Nat)"/>
    <property type="match status" value="1"/>
</dbReference>